<comment type="caution">
    <text evidence="1">The sequence shown here is derived from an EMBL/GenBank/DDBJ whole genome shotgun (WGS) entry which is preliminary data.</text>
</comment>
<evidence type="ECO:0000313" key="2">
    <source>
        <dbReference type="Proteomes" id="UP001595075"/>
    </source>
</evidence>
<evidence type="ECO:0008006" key="3">
    <source>
        <dbReference type="Google" id="ProtNLM"/>
    </source>
</evidence>
<dbReference type="Proteomes" id="UP001595075">
    <property type="component" value="Unassembled WGS sequence"/>
</dbReference>
<gene>
    <name evidence="1" type="ORF">VTL71DRAFT_5800</name>
</gene>
<organism evidence="1 2">
    <name type="scientific">Oculimacula yallundae</name>
    <dbReference type="NCBI Taxonomy" id="86028"/>
    <lineage>
        <taxon>Eukaryota</taxon>
        <taxon>Fungi</taxon>
        <taxon>Dikarya</taxon>
        <taxon>Ascomycota</taxon>
        <taxon>Pezizomycotina</taxon>
        <taxon>Leotiomycetes</taxon>
        <taxon>Helotiales</taxon>
        <taxon>Ploettnerulaceae</taxon>
        <taxon>Oculimacula</taxon>
    </lineage>
</organism>
<proteinExistence type="predicted"/>
<evidence type="ECO:0000313" key="1">
    <source>
        <dbReference type="EMBL" id="KAL2062728.1"/>
    </source>
</evidence>
<reference evidence="1 2" key="1">
    <citation type="journal article" date="2024" name="Commun. Biol.">
        <title>Comparative genomic analysis of thermophilic fungi reveals convergent evolutionary adaptations and gene losses.</title>
        <authorList>
            <person name="Steindorff A.S."/>
            <person name="Aguilar-Pontes M.V."/>
            <person name="Robinson A.J."/>
            <person name="Andreopoulos B."/>
            <person name="LaButti K."/>
            <person name="Kuo A."/>
            <person name="Mondo S."/>
            <person name="Riley R."/>
            <person name="Otillar R."/>
            <person name="Haridas S."/>
            <person name="Lipzen A."/>
            <person name="Grimwood J."/>
            <person name="Schmutz J."/>
            <person name="Clum A."/>
            <person name="Reid I.D."/>
            <person name="Moisan M.C."/>
            <person name="Butler G."/>
            <person name="Nguyen T.T.M."/>
            <person name="Dewar K."/>
            <person name="Conant G."/>
            <person name="Drula E."/>
            <person name="Henrissat B."/>
            <person name="Hansel C."/>
            <person name="Singer S."/>
            <person name="Hutchinson M.I."/>
            <person name="de Vries R.P."/>
            <person name="Natvig D.O."/>
            <person name="Powell A.J."/>
            <person name="Tsang A."/>
            <person name="Grigoriev I.V."/>
        </authorList>
    </citation>
    <scope>NUCLEOTIDE SEQUENCE [LARGE SCALE GENOMIC DNA]</scope>
    <source>
        <strain evidence="1 2">CBS 494.80</strain>
    </source>
</reference>
<dbReference type="EMBL" id="JAZHXI010000016">
    <property type="protein sequence ID" value="KAL2062728.1"/>
    <property type="molecule type" value="Genomic_DNA"/>
</dbReference>
<protein>
    <recommendedName>
        <fullName evidence="3">F-box domain-containing protein</fullName>
    </recommendedName>
</protein>
<sequence>MSQETRKVAVTLCCERIGCGHRQRMIESREDTQKILPDGEGKLVKSTSEEDSPCVLSKTNLSNLPHIVLFWILKTCPDKDAIALAQCSKTLYAGLRDARPSLVVGLTASSLKESHAKLLALKACRDEYTIALARCSRSLSDRLGDVRPNLVQGVPEVVLKRSPATLESLPYDIIYKIFQASSRSRAVSLGLTSKRLYSFLKMAHPGPIRLNSNGLPSCFGLYRRGEDMLSDVIRRWLPANYRRTFTFDKPVHGHFVNVKVYGTFHSYKDDELCARYEDWATASVDGKFFDQKGFKSRLPYPYMKGKETWDVEAINIIQGDVGRFKSRAEWAKYWSKCKIFSRCVRVNTLDFSVVRKLSDK</sequence>
<name>A0ABR4BYK6_9HELO</name>
<keyword evidence="2" id="KW-1185">Reference proteome</keyword>
<accession>A0ABR4BYK6</accession>